<sequence length="432" mass="45383">MAPSSILWQNDRKTVVLLDLPRSIEEAQVPSSQLTAGNGEAPIKLRRLVSALPPACPFPTPEPRKAGGSEPPTASPSAQVAELMTQAAVESALEEIKASSYDGPWCLPRILTNPTQPQKPPPTSSRATPPAAAAAATDNNPPHNNNHHPSPSNPPLPSPLDYHLPPNAHPIPATIPPTSPTTQQPCPLTTATPPHFFHLLLLDPPWPNRSAKRKRTGAGAYTPAPNTTAIRTLLNNIPVATRLAPGGLVGVWVTNAGRFASLLTGPRGVMEAGWGVDVVGEWTWLKVTSKGEMVVGVDSVWRRPWERLVIGRRRGGDGSGNGGGNGGGNVGGMGSGMGSGSGAVAGKVIVAVPDVHSRKPNLRGLFEELLPERYEALEVFARNLTAGWWAWGDEVLLFQKRECWVEAGEGEGGGEESDGEGEGVADGEGAGT</sequence>
<dbReference type="AlphaFoldDB" id="A0AAE0HE65"/>
<keyword evidence="4" id="KW-1185">Reference proteome</keyword>
<dbReference type="GO" id="GO:0005634">
    <property type="term" value="C:nucleus"/>
    <property type="evidence" value="ECO:0007669"/>
    <property type="project" value="TreeGrafter"/>
</dbReference>
<feature type="compositionally biased region" description="Pro residues" evidence="2">
    <location>
        <begin position="167"/>
        <end position="179"/>
    </location>
</feature>
<feature type="compositionally biased region" description="Low complexity" evidence="2">
    <location>
        <begin position="124"/>
        <end position="150"/>
    </location>
</feature>
<dbReference type="RefSeq" id="XP_062658320.1">
    <property type="nucleotide sequence ID" value="XM_062808136.1"/>
</dbReference>
<dbReference type="EMBL" id="JAUEPN010000005">
    <property type="protein sequence ID" value="KAK3294806.1"/>
    <property type="molecule type" value="Genomic_DNA"/>
</dbReference>
<feature type="region of interest" description="Disordered" evidence="2">
    <location>
        <begin position="312"/>
        <end position="334"/>
    </location>
</feature>
<name>A0AAE0HE65_9PEZI</name>
<evidence type="ECO:0000313" key="4">
    <source>
        <dbReference type="Proteomes" id="UP001278766"/>
    </source>
</evidence>
<dbReference type="GO" id="GO:0008168">
    <property type="term" value="F:methyltransferase activity"/>
    <property type="evidence" value="ECO:0007669"/>
    <property type="project" value="TreeGrafter"/>
</dbReference>
<proteinExistence type="inferred from homology"/>
<dbReference type="PROSITE" id="PS51143">
    <property type="entry name" value="MT_A70"/>
    <property type="match status" value="1"/>
</dbReference>
<dbReference type="Proteomes" id="UP001278766">
    <property type="component" value="Unassembled WGS sequence"/>
</dbReference>
<feature type="region of interest" description="Disordered" evidence="2">
    <location>
        <begin position="408"/>
        <end position="432"/>
    </location>
</feature>
<reference evidence="3" key="2">
    <citation type="submission" date="2023-06" db="EMBL/GenBank/DDBJ databases">
        <authorList>
            <consortium name="Lawrence Berkeley National Laboratory"/>
            <person name="Haridas S."/>
            <person name="Hensen N."/>
            <person name="Bonometti L."/>
            <person name="Westerberg I."/>
            <person name="Brannstrom I.O."/>
            <person name="Guillou S."/>
            <person name="Cros-Aarteil S."/>
            <person name="Calhoun S."/>
            <person name="Kuo A."/>
            <person name="Mondo S."/>
            <person name="Pangilinan J."/>
            <person name="Riley R."/>
            <person name="Labutti K."/>
            <person name="Andreopoulos B."/>
            <person name="Lipzen A."/>
            <person name="Chen C."/>
            <person name="Yanf M."/>
            <person name="Daum C."/>
            <person name="Ng V."/>
            <person name="Clum A."/>
            <person name="Steindorff A."/>
            <person name="Ohm R."/>
            <person name="Martin F."/>
            <person name="Silar P."/>
            <person name="Natvig D."/>
            <person name="Lalanne C."/>
            <person name="Gautier V."/>
            <person name="Ament-Velasquez S.L."/>
            <person name="Kruys A."/>
            <person name="Hutchinson M.I."/>
            <person name="Powell A.J."/>
            <person name="Barry K."/>
            <person name="Miller A.N."/>
            <person name="Grigoriev I.V."/>
            <person name="Debuchy R."/>
            <person name="Gladieux P."/>
            <person name="Thoren M.H."/>
            <person name="Johannesson H."/>
        </authorList>
    </citation>
    <scope>NUCLEOTIDE SEQUENCE</scope>
    <source>
        <strain evidence="3">CBS 168.71</strain>
    </source>
</reference>
<dbReference type="GeneID" id="87845084"/>
<feature type="compositionally biased region" description="Acidic residues" evidence="2">
    <location>
        <begin position="408"/>
        <end position="425"/>
    </location>
</feature>
<dbReference type="PANTHER" id="PTHR12829">
    <property type="entry name" value="N6-ADENOSINE-METHYLTRANSFERASE"/>
    <property type="match status" value="1"/>
</dbReference>
<dbReference type="PANTHER" id="PTHR12829:SF4">
    <property type="entry name" value="N(6)-ADENINE-SPECIFIC METHYLTRANSFERASE METTL4"/>
    <property type="match status" value="1"/>
</dbReference>
<protein>
    <submittedName>
        <fullName evidence="3">MT-A70-domain-containing protein</fullName>
    </submittedName>
</protein>
<feature type="region of interest" description="Disordered" evidence="2">
    <location>
        <begin position="108"/>
        <end position="185"/>
    </location>
</feature>
<comment type="similarity">
    <text evidence="1">Belongs to the MT-A70-like family.</text>
</comment>
<comment type="caution">
    <text evidence="3">The sequence shown here is derived from an EMBL/GenBank/DDBJ whole genome shotgun (WGS) entry which is preliminary data.</text>
</comment>
<evidence type="ECO:0000256" key="2">
    <source>
        <dbReference type="SAM" id="MobiDB-lite"/>
    </source>
</evidence>
<evidence type="ECO:0000256" key="1">
    <source>
        <dbReference type="PROSITE-ProRule" id="PRU00489"/>
    </source>
</evidence>
<feature type="region of interest" description="Disordered" evidence="2">
    <location>
        <begin position="52"/>
        <end position="79"/>
    </location>
</feature>
<evidence type="ECO:0000313" key="3">
    <source>
        <dbReference type="EMBL" id="KAK3294806.1"/>
    </source>
</evidence>
<feature type="compositionally biased region" description="Gly residues" evidence="2">
    <location>
        <begin position="317"/>
        <end position="334"/>
    </location>
</feature>
<accession>A0AAE0HE65</accession>
<dbReference type="Pfam" id="PF05063">
    <property type="entry name" value="MT-A70"/>
    <property type="match status" value="1"/>
</dbReference>
<dbReference type="InterPro" id="IPR007757">
    <property type="entry name" value="MT-A70-like"/>
</dbReference>
<gene>
    <name evidence="3" type="ORF">B0H64DRAFT_476200</name>
</gene>
<reference evidence="3" key="1">
    <citation type="journal article" date="2023" name="Mol. Phylogenet. Evol.">
        <title>Genome-scale phylogeny and comparative genomics of the fungal order Sordariales.</title>
        <authorList>
            <person name="Hensen N."/>
            <person name="Bonometti L."/>
            <person name="Westerberg I."/>
            <person name="Brannstrom I.O."/>
            <person name="Guillou S."/>
            <person name="Cros-Aarteil S."/>
            <person name="Calhoun S."/>
            <person name="Haridas S."/>
            <person name="Kuo A."/>
            <person name="Mondo S."/>
            <person name="Pangilinan J."/>
            <person name="Riley R."/>
            <person name="LaButti K."/>
            <person name="Andreopoulos B."/>
            <person name="Lipzen A."/>
            <person name="Chen C."/>
            <person name="Yan M."/>
            <person name="Daum C."/>
            <person name="Ng V."/>
            <person name="Clum A."/>
            <person name="Steindorff A."/>
            <person name="Ohm R.A."/>
            <person name="Martin F."/>
            <person name="Silar P."/>
            <person name="Natvig D.O."/>
            <person name="Lalanne C."/>
            <person name="Gautier V."/>
            <person name="Ament-Velasquez S.L."/>
            <person name="Kruys A."/>
            <person name="Hutchinson M.I."/>
            <person name="Powell A.J."/>
            <person name="Barry K."/>
            <person name="Miller A.N."/>
            <person name="Grigoriev I.V."/>
            <person name="Debuchy R."/>
            <person name="Gladieux P."/>
            <person name="Hiltunen Thoren M."/>
            <person name="Johannesson H."/>
        </authorList>
    </citation>
    <scope>NUCLEOTIDE SEQUENCE</scope>
    <source>
        <strain evidence="3">CBS 168.71</strain>
    </source>
</reference>
<organism evidence="3 4">
    <name type="scientific">Chaetomium fimeti</name>
    <dbReference type="NCBI Taxonomy" id="1854472"/>
    <lineage>
        <taxon>Eukaryota</taxon>
        <taxon>Fungi</taxon>
        <taxon>Dikarya</taxon>
        <taxon>Ascomycota</taxon>
        <taxon>Pezizomycotina</taxon>
        <taxon>Sordariomycetes</taxon>
        <taxon>Sordariomycetidae</taxon>
        <taxon>Sordariales</taxon>
        <taxon>Chaetomiaceae</taxon>
        <taxon>Chaetomium</taxon>
    </lineage>
</organism>